<organism evidence="2 3">
    <name type="scientific">Candidatus Caccovicinus merdipullorum</name>
    <dbReference type="NCBI Taxonomy" id="2840724"/>
    <lineage>
        <taxon>Bacteria</taxon>
        <taxon>Bacillati</taxon>
        <taxon>Bacillota</taxon>
        <taxon>Clostridia</taxon>
        <taxon>Eubacteriales</taxon>
        <taxon>Candidatus Caccovicinus</taxon>
    </lineage>
</organism>
<feature type="domain" description="RCK N-terminal" evidence="1">
    <location>
        <begin position="148"/>
        <end position="190"/>
    </location>
</feature>
<evidence type="ECO:0000313" key="3">
    <source>
        <dbReference type="Proteomes" id="UP000886860"/>
    </source>
</evidence>
<comment type="caution">
    <text evidence="2">The sequence shown here is derived from an EMBL/GenBank/DDBJ whole genome shotgun (WGS) entry which is preliminary data.</text>
</comment>
<evidence type="ECO:0000313" key="2">
    <source>
        <dbReference type="EMBL" id="HIT41732.1"/>
    </source>
</evidence>
<sequence>MNHKILLLGEDRRQDFLFQMLKEKGCSVLDLRRPSPGFPLSQAAGCVFGASWILTPLPFTRDQKTLNLSIPISTDLFLSWLRPGQTLFGAGIPLSFRESCAKKQVTCIDSACLPQTAEENAALTAEGAICCAIKESSGALHKSLCLTAGYGRCGQALAENLKGLHAEVTVLDRDPEKLKLAHDRGFSCLTPDELKDPEILSPFAYLFNTIPCPVFSKNILSGADPEITIIDIASAPGGVDFEYCRESGRTARLCPGLPGRFSPKAAAEILFDGLLSQPGFPVPESSLNS</sequence>
<dbReference type="Proteomes" id="UP000886860">
    <property type="component" value="Unassembled WGS sequence"/>
</dbReference>
<name>A0A9D1GIG2_9FIRM</name>
<dbReference type="EMBL" id="DVKS01000110">
    <property type="protein sequence ID" value="HIT41732.1"/>
    <property type="molecule type" value="Genomic_DNA"/>
</dbReference>
<accession>A0A9D1GIG2</accession>
<reference evidence="2" key="1">
    <citation type="submission" date="2020-10" db="EMBL/GenBank/DDBJ databases">
        <authorList>
            <person name="Gilroy R."/>
        </authorList>
    </citation>
    <scope>NUCLEOTIDE SEQUENCE</scope>
    <source>
        <strain evidence="2">CHK123-3438</strain>
    </source>
</reference>
<dbReference type="InterPro" id="IPR036291">
    <property type="entry name" value="NAD(P)-bd_dom_sf"/>
</dbReference>
<dbReference type="InterPro" id="IPR003148">
    <property type="entry name" value="RCK_N"/>
</dbReference>
<protein>
    <submittedName>
        <fullName evidence="2">NAD-binding protein</fullName>
    </submittedName>
</protein>
<dbReference type="AlphaFoldDB" id="A0A9D1GIG2"/>
<dbReference type="GO" id="GO:0006813">
    <property type="term" value="P:potassium ion transport"/>
    <property type="evidence" value="ECO:0007669"/>
    <property type="project" value="InterPro"/>
</dbReference>
<reference evidence="2" key="2">
    <citation type="journal article" date="2021" name="PeerJ">
        <title>Extensive microbial diversity within the chicken gut microbiome revealed by metagenomics and culture.</title>
        <authorList>
            <person name="Gilroy R."/>
            <person name="Ravi A."/>
            <person name="Getino M."/>
            <person name="Pursley I."/>
            <person name="Horton D.L."/>
            <person name="Alikhan N.F."/>
            <person name="Baker D."/>
            <person name="Gharbi K."/>
            <person name="Hall N."/>
            <person name="Watson M."/>
            <person name="Adriaenssens E.M."/>
            <person name="Foster-Nyarko E."/>
            <person name="Jarju S."/>
            <person name="Secka A."/>
            <person name="Antonio M."/>
            <person name="Oren A."/>
            <person name="Chaudhuri R.R."/>
            <person name="La Ragione R."/>
            <person name="Hildebrand F."/>
            <person name="Pallen M.J."/>
        </authorList>
    </citation>
    <scope>NUCLEOTIDE SEQUENCE</scope>
    <source>
        <strain evidence="2">CHK123-3438</strain>
    </source>
</reference>
<proteinExistence type="predicted"/>
<dbReference type="Gene3D" id="3.40.50.720">
    <property type="entry name" value="NAD(P)-binding Rossmann-like Domain"/>
    <property type="match status" value="1"/>
</dbReference>
<evidence type="ECO:0000259" key="1">
    <source>
        <dbReference type="Pfam" id="PF02254"/>
    </source>
</evidence>
<gene>
    <name evidence="2" type="ORF">IAB60_06495</name>
</gene>
<dbReference type="SUPFAM" id="SSF51735">
    <property type="entry name" value="NAD(P)-binding Rossmann-fold domains"/>
    <property type="match status" value="1"/>
</dbReference>
<dbReference type="Pfam" id="PF02254">
    <property type="entry name" value="TrkA_N"/>
    <property type="match status" value="1"/>
</dbReference>